<evidence type="ECO:0000256" key="1">
    <source>
        <dbReference type="SAM" id="MobiDB-lite"/>
    </source>
</evidence>
<evidence type="ECO:0000313" key="3">
    <source>
        <dbReference type="Proteomes" id="UP001215598"/>
    </source>
</evidence>
<dbReference type="AlphaFoldDB" id="A0AAD7J7I0"/>
<feature type="region of interest" description="Disordered" evidence="1">
    <location>
        <begin position="15"/>
        <end position="44"/>
    </location>
</feature>
<feature type="compositionally biased region" description="Basic and acidic residues" evidence="1">
    <location>
        <begin position="31"/>
        <end position="40"/>
    </location>
</feature>
<dbReference type="Proteomes" id="UP001215598">
    <property type="component" value="Unassembled WGS sequence"/>
</dbReference>
<evidence type="ECO:0000313" key="2">
    <source>
        <dbReference type="EMBL" id="KAJ7757896.1"/>
    </source>
</evidence>
<accession>A0AAD7J7I0</accession>
<feature type="region of interest" description="Disordered" evidence="1">
    <location>
        <begin position="71"/>
        <end position="92"/>
    </location>
</feature>
<proteinExistence type="predicted"/>
<dbReference type="Pfam" id="PF18758">
    <property type="entry name" value="KDZ"/>
    <property type="match status" value="1"/>
</dbReference>
<comment type="caution">
    <text evidence="2">The sequence shown here is derived from an EMBL/GenBank/DDBJ whole genome shotgun (WGS) entry which is preliminary data.</text>
</comment>
<sequence>MLMAMDGNDSLKRILTKEKGVVDENGVPKRGGSERPDPRTADAGGTYFLTREKVDKWSKEVLADFVKCPMGTNDAEESECQERWKNMSGELT</sequence>
<gene>
    <name evidence="2" type="ORF">B0H16DRAFT_1822549</name>
</gene>
<protein>
    <submittedName>
        <fullName evidence="2">Uncharacterized protein</fullName>
    </submittedName>
</protein>
<organism evidence="2 3">
    <name type="scientific">Mycena metata</name>
    <dbReference type="NCBI Taxonomy" id="1033252"/>
    <lineage>
        <taxon>Eukaryota</taxon>
        <taxon>Fungi</taxon>
        <taxon>Dikarya</taxon>
        <taxon>Basidiomycota</taxon>
        <taxon>Agaricomycotina</taxon>
        <taxon>Agaricomycetes</taxon>
        <taxon>Agaricomycetidae</taxon>
        <taxon>Agaricales</taxon>
        <taxon>Marasmiineae</taxon>
        <taxon>Mycenaceae</taxon>
        <taxon>Mycena</taxon>
    </lineage>
</organism>
<name>A0AAD7J7I0_9AGAR</name>
<keyword evidence="3" id="KW-1185">Reference proteome</keyword>
<dbReference type="InterPro" id="IPR040521">
    <property type="entry name" value="KDZ"/>
</dbReference>
<reference evidence="2" key="1">
    <citation type="submission" date="2023-03" db="EMBL/GenBank/DDBJ databases">
        <title>Massive genome expansion in bonnet fungi (Mycena s.s.) driven by repeated elements and novel gene families across ecological guilds.</title>
        <authorList>
            <consortium name="Lawrence Berkeley National Laboratory"/>
            <person name="Harder C.B."/>
            <person name="Miyauchi S."/>
            <person name="Viragh M."/>
            <person name="Kuo A."/>
            <person name="Thoen E."/>
            <person name="Andreopoulos B."/>
            <person name="Lu D."/>
            <person name="Skrede I."/>
            <person name="Drula E."/>
            <person name="Henrissat B."/>
            <person name="Morin E."/>
            <person name="Kohler A."/>
            <person name="Barry K."/>
            <person name="LaButti K."/>
            <person name="Morin E."/>
            <person name="Salamov A."/>
            <person name="Lipzen A."/>
            <person name="Mereny Z."/>
            <person name="Hegedus B."/>
            <person name="Baldrian P."/>
            <person name="Stursova M."/>
            <person name="Weitz H."/>
            <person name="Taylor A."/>
            <person name="Grigoriev I.V."/>
            <person name="Nagy L.G."/>
            <person name="Martin F."/>
            <person name="Kauserud H."/>
        </authorList>
    </citation>
    <scope>NUCLEOTIDE SEQUENCE</scope>
    <source>
        <strain evidence="2">CBHHK182m</strain>
    </source>
</reference>
<dbReference type="EMBL" id="JARKIB010000043">
    <property type="protein sequence ID" value="KAJ7757896.1"/>
    <property type="molecule type" value="Genomic_DNA"/>
</dbReference>